<dbReference type="AlphaFoldDB" id="A0A5C3LPX2"/>
<evidence type="ECO:0000313" key="3">
    <source>
        <dbReference type="Proteomes" id="UP000308652"/>
    </source>
</evidence>
<keyword evidence="1" id="KW-1133">Transmembrane helix</keyword>
<accession>A0A5C3LPX2</accession>
<proteinExistence type="predicted"/>
<name>A0A5C3LPX2_9AGAR</name>
<dbReference type="Proteomes" id="UP000308652">
    <property type="component" value="Unassembled WGS sequence"/>
</dbReference>
<reference evidence="2 3" key="1">
    <citation type="journal article" date="2019" name="Nat. Ecol. Evol.">
        <title>Megaphylogeny resolves global patterns of mushroom evolution.</title>
        <authorList>
            <person name="Varga T."/>
            <person name="Krizsan K."/>
            <person name="Foldi C."/>
            <person name="Dima B."/>
            <person name="Sanchez-Garcia M."/>
            <person name="Sanchez-Ramirez S."/>
            <person name="Szollosi G.J."/>
            <person name="Szarkandi J.G."/>
            <person name="Papp V."/>
            <person name="Albert L."/>
            <person name="Andreopoulos W."/>
            <person name="Angelini C."/>
            <person name="Antonin V."/>
            <person name="Barry K.W."/>
            <person name="Bougher N.L."/>
            <person name="Buchanan P."/>
            <person name="Buyck B."/>
            <person name="Bense V."/>
            <person name="Catcheside P."/>
            <person name="Chovatia M."/>
            <person name="Cooper J."/>
            <person name="Damon W."/>
            <person name="Desjardin D."/>
            <person name="Finy P."/>
            <person name="Geml J."/>
            <person name="Haridas S."/>
            <person name="Hughes K."/>
            <person name="Justo A."/>
            <person name="Karasinski D."/>
            <person name="Kautmanova I."/>
            <person name="Kiss B."/>
            <person name="Kocsube S."/>
            <person name="Kotiranta H."/>
            <person name="LaButti K.M."/>
            <person name="Lechner B.E."/>
            <person name="Liimatainen K."/>
            <person name="Lipzen A."/>
            <person name="Lukacs Z."/>
            <person name="Mihaltcheva S."/>
            <person name="Morgado L.N."/>
            <person name="Niskanen T."/>
            <person name="Noordeloos M.E."/>
            <person name="Ohm R.A."/>
            <person name="Ortiz-Santana B."/>
            <person name="Ovrebo C."/>
            <person name="Racz N."/>
            <person name="Riley R."/>
            <person name="Savchenko A."/>
            <person name="Shiryaev A."/>
            <person name="Soop K."/>
            <person name="Spirin V."/>
            <person name="Szebenyi C."/>
            <person name="Tomsovsky M."/>
            <person name="Tulloss R.E."/>
            <person name="Uehling J."/>
            <person name="Grigoriev I.V."/>
            <person name="Vagvolgyi C."/>
            <person name="Papp T."/>
            <person name="Martin F.M."/>
            <person name="Miettinen O."/>
            <person name="Hibbett D.S."/>
            <person name="Nagy L.G."/>
        </authorList>
    </citation>
    <scope>NUCLEOTIDE SEQUENCE [LARGE SCALE GENOMIC DNA]</scope>
    <source>
        <strain evidence="2 3">CBS 166.37</strain>
    </source>
</reference>
<sequence length="80" mass="9576">MCRNRAFQLYPHFIIKPRYLCSMFYVLYSMFVVEILGLLWVRPRPRATVPRNICDQYGDGITKTYKRFQLAGPTLLQRPF</sequence>
<keyword evidence="3" id="KW-1185">Reference proteome</keyword>
<evidence type="ECO:0000256" key="1">
    <source>
        <dbReference type="SAM" id="Phobius"/>
    </source>
</evidence>
<protein>
    <submittedName>
        <fullName evidence="2">Uncharacterized protein</fullName>
    </submittedName>
</protein>
<dbReference type="EMBL" id="ML213633">
    <property type="protein sequence ID" value="TFK34333.1"/>
    <property type="molecule type" value="Genomic_DNA"/>
</dbReference>
<keyword evidence="1" id="KW-0812">Transmembrane</keyword>
<feature type="transmembrane region" description="Helical" evidence="1">
    <location>
        <begin position="20"/>
        <end position="41"/>
    </location>
</feature>
<evidence type="ECO:0000313" key="2">
    <source>
        <dbReference type="EMBL" id="TFK34333.1"/>
    </source>
</evidence>
<organism evidence="2 3">
    <name type="scientific">Crucibulum laeve</name>
    <dbReference type="NCBI Taxonomy" id="68775"/>
    <lineage>
        <taxon>Eukaryota</taxon>
        <taxon>Fungi</taxon>
        <taxon>Dikarya</taxon>
        <taxon>Basidiomycota</taxon>
        <taxon>Agaricomycotina</taxon>
        <taxon>Agaricomycetes</taxon>
        <taxon>Agaricomycetidae</taxon>
        <taxon>Agaricales</taxon>
        <taxon>Agaricineae</taxon>
        <taxon>Nidulariaceae</taxon>
        <taxon>Crucibulum</taxon>
    </lineage>
</organism>
<keyword evidence="1" id="KW-0472">Membrane</keyword>
<gene>
    <name evidence="2" type="ORF">BDQ12DRAFT_372635</name>
</gene>